<reference evidence="2 3" key="1">
    <citation type="journal article" date="2011" name="Science">
        <title>Comparative functional genomics of the fission yeasts.</title>
        <authorList>
            <person name="Rhind N."/>
            <person name="Chen Z."/>
            <person name="Yassour M."/>
            <person name="Thompson D.A."/>
            <person name="Haas B.J."/>
            <person name="Habib N."/>
            <person name="Wapinski I."/>
            <person name="Roy S."/>
            <person name="Lin M.F."/>
            <person name="Heiman D.I."/>
            <person name="Young S.K."/>
            <person name="Furuya K."/>
            <person name="Guo Y."/>
            <person name="Pidoux A."/>
            <person name="Chen H.M."/>
            <person name="Robbertse B."/>
            <person name="Goldberg J.M."/>
            <person name="Aoki K."/>
            <person name="Bayne E.H."/>
            <person name="Berlin A.M."/>
            <person name="Desjardins C.A."/>
            <person name="Dobbs E."/>
            <person name="Dukaj L."/>
            <person name="Fan L."/>
            <person name="FitzGerald M.G."/>
            <person name="French C."/>
            <person name="Gujja S."/>
            <person name="Hansen K."/>
            <person name="Keifenheim D."/>
            <person name="Levin J.Z."/>
            <person name="Mosher R.A."/>
            <person name="Mueller C.A."/>
            <person name="Pfiffner J."/>
            <person name="Priest M."/>
            <person name="Russ C."/>
            <person name="Smialowska A."/>
            <person name="Swoboda P."/>
            <person name="Sykes S.M."/>
            <person name="Vaughn M."/>
            <person name="Vengrova S."/>
            <person name="Yoder R."/>
            <person name="Zeng Q."/>
            <person name="Allshire R."/>
            <person name="Baulcombe D."/>
            <person name="Birren B.W."/>
            <person name="Brown W."/>
            <person name="Ekwall K."/>
            <person name="Kellis M."/>
            <person name="Leatherwood J."/>
            <person name="Levin H."/>
            <person name="Margalit H."/>
            <person name="Martienssen R."/>
            <person name="Nieduszynski C.A."/>
            <person name="Spatafora J.W."/>
            <person name="Friedman N."/>
            <person name="Dalgaard J.Z."/>
            <person name="Baumann P."/>
            <person name="Niki H."/>
            <person name="Regev A."/>
            <person name="Nusbaum C."/>
        </authorList>
    </citation>
    <scope>NUCLEOTIDE SEQUENCE [LARGE SCALE GENOMIC DNA]</scope>
    <source>
        <strain evidence="3">OY26 / ATCC MYA-4695 / CBS 11777 / NBRC 106824 / NRRL Y48691</strain>
    </source>
</reference>
<protein>
    <submittedName>
        <fullName evidence="2">Fungal protein</fullName>
    </submittedName>
</protein>
<keyword evidence="3" id="KW-1185">Reference proteome</keyword>
<feature type="compositionally biased region" description="Low complexity" evidence="1">
    <location>
        <begin position="100"/>
        <end position="117"/>
    </location>
</feature>
<dbReference type="RefSeq" id="XP_013022013.1">
    <property type="nucleotide sequence ID" value="XM_013166559.1"/>
</dbReference>
<dbReference type="PANTHER" id="PTHR28031:SF1">
    <property type="entry name" value="PROLINE-RICH PROTEIN HUA1"/>
    <property type="match status" value="1"/>
</dbReference>
<dbReference type="EMBL" id="KE546988">
    <property type="protein sequence ID" value="EPY53437.1"/>
    <property type="molecule type" value="Genomic_DNA"/>
</dbReference>
<dbReference type="Proteomes" id="UP000015464">
    <property type="component" value="Unassembled WGS sequence"/>
</dbReference>
<dbReference type="HOGENOM" id="CLU_1235676_0_0_1"/>
<feature type="region of interest" description="Disordered" evidence="1">
    <location>
        <begin position="1"/>
        <end position="119"/>
    </location>
</feature>
<dbReference type="AlphaFoldDB" id="S9X8H7"/>
<evidence type="ECO:0000313" key="3">
    <source>
        <dbReference type="Proteomes" id="UP000015464"/>
    </source>
</evidence>
<dbReference type="eggNOG" id="ENOG502S12N">
    <property type="taxonomic scope" value="Eukaryota"/>
</dbReference>
<organism evidence="2 3">
    <name type="scientific">Schizosaccharomyces cryophilus (strain OY26 / ATCC MYA-4695 / CBS 11777 / NBRC 106824 / NRRL Y48691)</name>
    <name type="common">Fission yeast</name>
    <dbReference type="NCBI Taxonomy" id="653667"/>
    <lineage>
        <taxon>Eukaryota</taxon>
        <taxon>Fungi</taxon>
        <taxon>Dikarya</taxon>
        <taxon>Ascomycota</taxon>
        <taxon>Taphrinomycotina</taxon>
        <taxon>Schizosaccharomycetes</taxon>
        <taxon>Schizosaccharomycetales</taxon>
        <taxon>Schizosaccharomycetaceae</taxon>
        <taxon>Schizosaccharomyces</taxon>
    </lineage>
</organism>
<dbReference type="OMA" id="GMVHFLF"/>
<dbReference type="GeneID" id="25038873"/>
<proteinExistence type="predicted"/>
<dbReference type="GO" id="GO:0005737">
    <property type="term" value="C:cytoplasm"/>
    <property type="evidence" value="ECO:0007669"/>
    <property type="project" value="TreeGrafter"/>
</dbReference>
<feature type="compositionally biased region" description="Polar residues" evidence="1">
    <location>
        <begin position="21"/>
        <end position="34"/>
    </location>
</feature>
<dbReference type="InterPro" id="IPR038910">
    <property type="entry name" value="Hua1-like"/>
</dbReference>
<feature type="compositionally biased region" description="Low complexity" evidence="1">
    <location>
        <begin position="66"/>
        <end position="84"/>
    </location>
</feature>
<gene>
    <name evidence="2" type="ORF">SPOG_04560</name>
</gene>
<name>S9X8H7_SCHCR</name>
<dbReference type="PANTHER" id="PTHR28031">
    <property type="entry name" value="PROLINE-RICH PROTEIN HUA1"/>
    <property type="match status" value="1"/>
</dbReference>
<evidence type="ECO:0000313" key="2">
    <source>
        <dbReference type="EMBL" id="EPY53437.1"/>
    </source>
</evidence>
<dbReference type="STRING" id="653667.S9X8H7"/>
<accession>S9X8H7</accession>
<dbReference type="OrthoDB" id="2405700at2759"/>
<feature type="compositionally biased region" description="Pro residues" evidence="1">
    <location>
        <begin position="1"/>
        <end position="10"/>
    </location>
</feature>
<evidence type="ECO:0000256" key="1">
    <source>
        <dbReference type="SAM" id="MobiDB-lite"/>
    </source>
</evidence>
<sequence>MSDHSAPPPSYDEVMREEAQLLSQGNTGAQYSHQNHSRPSSSPPLPSRPSHSPNVSQSSFRPHNRPSYPSSSSYQGSSSTGGYTVPDYGPPRFGKRPHSTSHNYPSHSSSPAPQSAPMNRPYPYPPGYHCYRCDNTGYKPGGRPCGRCARRFGHSFDVQYMSYGRPPPNALVVQPGDPRIPGHLCGNCKGTGQVDFLIFTELCSVCNGIGKIP</sequence>